<dbReference type="HOGENOM" id="CLU_045539_5_1_0"/>
<feature type="transmembrane region" description="Helical" evidence="6">
    <location>
        <begin position="118"/>
        <end position="144"/>
    </location>
</feature>
<feature type="transmembrane region" description="Helical" evidence="6">
    <location>
        <begin position="66"/>
        <end position="87"/>
    </location>
</feature>
<dbReference type="STRING" id="765420.OSCT_0764"/>
<accession>E1IBR3</accession>
<sequence length="262" mass="27931">MSLGASLAYYALFSLFPLILVILSIVGAVLDPQQFAVQQRILSLIGSEQVRGLITQTLQNLNSSSVGAGLIGFITLLMGASGIFGALEKAFAAIWETGAEESAGGILQTILKAVQQKLLAFGLVLGSAFLMLLSIISTVLVTALSKLTTTLPGQALFWQVVQFSLSLALLSLAFATIFKFIPRCKVLWRDVWLAALISALLFTGLQKVVGIYLGQANYASYGVVGSVMALMFWIYLSSLVILLGGVLSFVYARHGRSATVES</sequence>
<evidence type="ECO:0000256" key="1">
    <source>
        <dbReference type="ARBA" id="ARBA00004651"/>
    </source>
</evidence>
<feature type="transmembrane region" description="Helical" evidence="6">
    <location>
        <begin position="156"/>
        <end position="178"/>
    </location>
</feature>
<proteinExistence type="predicted"/>
<feature type="transmembrane region" description="Helical" evidence="6">
    <location>
        <begin position="190"/>
        <end position="212"/>
    </location>
</feature>
<dbReference type="Proteomes" id="UP000054010">
    <property type="component" value="Unassembled WGS sequence"/>
</dbReference>
<reference evidence="7 8" key="1">
    <citation type="journal article" date="2011" name="J. Bacteriol.">
        <title>Draft genome sequence of the anoxygenic filamentous phototrophic bacterium Oscillochloris trichoides subsp. DG-6.</title>
        <authorList>
            <person name="Kuznetsov B.B."/>
            <person name="Ivanovsky R.N."/>
            <person name="Keppen O.I."/>
            <person name="Sukhacheva M.V."/>
            <person name="Bumazhkin B.K."/>
            <person name="Patutina E.O."/>
            <person name="Beletsky A.V."/>
            <person name="Mardanov A.V."/>
            <person name="Baslerov R.V."/>
            <person name="Panteleeva A.N."/>
            <person name="Kolganova T.V."/>
            <person name="Ravin N.V."/>
            <person name="Skryabin K.G."/>
        </authorList>
    </citation>
    <scope>NUCLEOTIDE SEQUENCE [LARGE SCALE GENOMIC DNA]</scope>
    <source>
        <strain evidence="7 8">DG-6</strain>
    </source>
</reference>
<comment type="subcellular location">
    <subcellularLocation>
        <location evidence="1">Cell membrane</location>
        <topology evidence="1">Multi-pass membrane protein</topology>
    </subcellularLocation>
</comment>
<evidence type="ECO:0000313" key="8">
    <source>
        <dbReference type="Proteomes" id="UP000054010"/>
    </source>
</evidence>
<dbReference type="AlphaFoldDB" id="E1IBR3"/>
<keyword evidence="5 6" id="KW-0472">Membrane</keyword>
<dbReference type="eggNOG" id="COG1295">
    <property type="taxonomic scope" value="Bacteria"/>
</dbReference>
<protein>
    <submittedName>
        <fullName evidence="7">Ribonuclease BN</fullName>
    </submittedName>
</protein>
<keyword evidence="3 6" id="KW-0812">Transmembrane</keyword>
<feature type="transmembrane region" description="Helical" evidence="6">
    <location>
        <begin position="7"/>
        <end position="30"/>
    </location>
</feature>
<keyword evidence="2" id="KW-1003">Cell membrane</keyword>
<evidence type="ECO:0000256" key="5">
    <source>
        <dbReference type="ARBA" id="ARBA00023136"/>
    </source>
</evidence>
<keyword evidence="8" id="KW-1185">Reference proteome</keyword>
<dbReference type="EMBL" id="ADVR01000014">
    <property type="protein sequence ID" value="EFO81365.1"/>
    <property type="molecule type" value="Genomic_DNA"/>
</dbReference>
<dbReference type="PANTHER" id="PTHR30213:SF1">
    <property type="entry name" value="INNER MEMBRANE PROTEIN YHJD"/>
    <property type="match status" value="1"/>
</dbReference>
<evidence type="ECO:0000313" key="7">
    <source>
        <dbReference type="EMBL" id="EFO81365.1"/>
    </source>
</evidence>
<dbReference type="PANTHER" id="PTHR30213">
    <property type="entry name" value="INNER MEMBRANE PROTEIN YHJD"/>
    <property type="match status" value="1"/>
</dbReference>
<evidence type="ECO:0000256" key="2">
    <source>
        <dbReference type="ARBA" id="ARBA00022475"/>
    </source>
</evidence>
<dbReference type="InterPro" id="IPR017039">
    <property type="entry name" value="Virul_fac_BrkB"/>
</dbReference>
<dbReference type="GO" id="GO:0005886">
    <property type="term" value="C:plasma membrane"/>
    <property type="evidence" value="ECO:0007669"/>
    <property type="project" value="UniProtKB-SubCell"/>
</dbReference>
<name>E1IBR3_9CHLR</name>
<evidence type="ECO:0000256" key="3">
    <source>
        <dbReference type="ARBA" id="ARBA00022692"/>
    </source>
</evidence>
<comment type="caution">
    <text evidence="7">The sequence shown here is derived from an EMBL/GenBank/DDBJ whole genome shotgun (WGS) entry which is preliminary data.</text>
</comment>
<dbReference type="Pfam" id="PF03631">
    <property type="entry name" value="Virul_fac_BrkB"/>
    <property type="match status" value="1"/>
</dbReference>
<keyword evidence="4 6" id="KW-1133">Transmembrane helix</keyword>
<evidence type="ECO:0000256" key="6">
    <source>
        <dbReference type="SAM" id="Phobius"/>
    </source>
</evidence>
<organism evidence="7 8">
    <name type="scientific">Oscillochloris trichoides DG-6</name>
    <dbReference type="NCBI Taxonomy" id="765420"/>
    <lineage>
        <taxon>Bacteria</taxon>
        <taxon>Bacillati</taxon>
        <taxon>Chloroflexota</taxon>
        <taxon>Chloroflexia</taxon>
        <taxon>Chloroflexales</taxon>
        <taxon>Chloroflexineae</taxon>
        <taxon>Oscillochloridaceae</taxon>
        <taxon>Oscillochloris</taxon>
    </lineage>
</organism>
<feature type="transmembrane region" description="Helical" evidence="6">
    <location>
        <begin position="232"/>
        <end position="252"/>
    </location>
</feature>
<evidence type="ECO:0000256" key="4">
    <source>
        <dbReference type="ARBA" id="ARBA00022989"/>
    </source>
</evidence>
<gene>
    <name evidence="7" type="ORF">OSCT_0764</name>
</gene>
<dbReference type="PIRSF" id="PIRSF035875">
    <property type="entry name" value="RNase_BN"/>
    <property type="match status" value="1"/>
</dbReference>